<dbReference type="Gene3D" id="3.40.50.720">
    <property type="entry name" value="NAD(P)-binding Rossmann-like Domain"/>
    <property type="match status" value="1"/>
</dbReference>
<accession>A0A3P6RPJ2</accession>
<evidence type="ECO:0008006" key="4">
    <source>
        <dbReference type="Google" id="ProtNLM"/>
    </source>
</evidence>
<dbReference type="OrthoDB" id="191139at2759"/>
<proteinExistence type="predicted"/>
<dbReference type="PANTHER" id="PTHR43157">
    <property type="entry name" value="PHOSPHATIDYLINOSITOL-GLYCAN BIOSYNTHESIS CLASS F PROTEIN-RELATED"/>
    <property type="match status" value="1"/>
</dbReference>
<dbReference type="SUPFAM" id="SSF51735">
    <property type="entry name" value="NAD(P)-binding Rossmann-fold domains"/>
    <property type="match status" value="1"/>
</dbReference>
<name>A0A3P6RPJ2_CYLGO</name>
<evidence type="ECO:0000313" key="3">
    <source>
        <dbReference type="Proteomes" id="UP000271889"/>
    </source>
</evidence>
<dbReference type="GO" id="GO:0016491">
    <property type="term" value="F:oxidoreductase activity"/>
    <property type="evidence" value="ECO:0007669"/>
    <property type="project" value="UniProtKB-KW"/>
</dbReference>
<dbReference type="PANTHER" id="PTHR43157:SF31">
    <property type="entry name" value="PHOSPHATIDYLINOSITOL-GLYCAN BIOSYNTHESIS CLASS F PROTEIN"/>
    <property type="match status" value="1"/>
</dbReference>
<keyword evidence="3" id="KW-1185">Reference proteome</keyword>
<dbReference type="EMBL" id="UYRV01011164">
    <property type="protein sequence ID" value="VDK57943.1"/>
    <property type="molecule type" value="Genomic_DNA"/>
</dbReference>
<dbReference type="InterPro" id="IPR002347">
    <property type="entry name" value="SDR_fam"/>
</dbReference>
<dbReference type="Pfam" id="PF00106">
    <property type="entry name" value="adh_short"/>
    <property type="match status" value="1"/>
</dbReference>
<gene>
    <name evidence="2" type="ORF">CGOC_LOCUS4165</name>
</gene>
<organism evidence="2 3">
    <name type="scientific">Cylicostephanus goldi</name>
    <name type="common">Nematode worm</name>
    <dbReference type="NCBI Taxonomy" id="71465"/>
    <lineage>
        <taxon>Eukaryota</taxon>
        <taxon>Metazoa</taxon>
        <taxon>Ecdysozoa</taxon>
        <taxon>Nematoda</taxon>
        <taxon>Chromadorea</taxon>
        <taxon>Rhabditida</taxon>
        <taxon>Rhabditina</taxon>
        <taxon>Rhabditomorpha</taxon>
        <taxon>Strongyloidea</taxon>
        <taxon>Strongylidae</taxon>
        <taxon>Cylicostephanus</taxon>
    </lineage>
</organism>
<dbReference type="Proteomes" id="UP000271889">
    <property type="component" value="Unassembled WGS sequence"/>
</dbReference>
<dbReference type="PRINTS" id="PR00081">
    <property type="entry name" value="GDHRDH"/>
</dbReference>
<protein>
    <recommendedName>
        <fullName evidence="4">Ketoreductase (KR) domain-containing protein</fullName>
    </recommendedName>
</protein>
<sequence length="144" mass="16064">MSMANVPEDTIKDEGLVAVVTGANSGVGYEIVKGLNMEKVKVYMLCRDEGRATTARNSLIENIARMRMNLQAGCDANRLIIVKCDLADFNSIRACVKELSMMEDKIDILINNASVIFLPSYQKTVDGHEMTWQSNYLGMQSLFF</sequence>
<reference evidence="2 3" key="1">
    <citation type="submission" date="2018-11" db="EMBL/GenBank/DDBJ databases">
        <authorList>
            <consortium name="Pathogen Informatics"/>
        </authorList>
    </citation>
    <scope>NUCLEOTIDE SEQUENCE [LARGE SCALE GENOMIC DNA]</scope>
</reference>
<dbReference type="InterPro" id="IPR036291">
    <property type="entry name" value="NAD(P)-bd_dom_sf"/>
</dbReference>
<evidence type="ECO:0000313" key="2">
    <source>
        <dbReference type="EMBL" id="VDK57943.1"/>
    </source>
</evidence>
<evidence type="ECO:0000256" key="1">
    <source>
        <dbReference type="ARBA" id="ARBA00023002"/>
    </source>
</evidence>
<keyword evidence="1" id="KW-0560">Oxidoreductase</keyword>
<dbReference type="AlphaFoldDB" id="A0A3P6RPJ2"/>